<sequence length="66" mass="7291">MGSYLRLKVARATAGKGVSGSTPGSGKVLLGYFRIFQNFSMVARSLEMCPKRKRSSLCRHQIGDWP</sequence>
<reference evidence="1" key="1">
    <citation type="submission" date="2016-07" db="EMBL/GenBank/DDBJ databases">
        <authorList>
            <person name="Bretaudeau A."/>
        </authorList>
    </citation>
    <scope>NUCLEOTIDE SEQUENCE</scope>
    <source>
        <strain evidence="1">Rice</strain>
        <tissue evidence="1">Whole body</tissue>
    </source>
</reference>
<evidence type="ECO:0000313" key="1">
    <source>
        <dbReference type="EMBL" id="SOQ57821.1"/>
    </source>
</evidence>
<dbReference type="AlphaFoldDB" id="A0A2H1WXN2"/>
<organism evidence="1">
    <name type="scientific">Spodoptera frugiperda</name>
    <name type="common">Fall armyworm</name>
    <dbReference type="NCBI Taxonomy" id="7108"/>
    <lineage>
        <taxon>Eukaryota</taxon>
        <taxon>Metazoa</taxon>
        <taxon>Ecdysozoa</taxon>
        <taxon>Arthropoda</taxon>
        <taxon>Hexapoda</taxon>
        <taxon>Insecta</taxon>
        <taxon>Pterygota</taxon>
        <taxon>Neoptera</taxon>
        <taxon>Endopterygota</taxon>
        <taxon>Lepidoptera</taxon>
        <taxon>Glossata</taxon>
        <taxon>Ditrysia</taxon>
        <taxon>Noctuoidea</taxon>
        <taxon>Noctuidae</taxon>
        <taxon>Amphipyrinae</taxon>
        <taxon>Spodoptera</taxon>
    </lineage>
</organism>
<proteinExistence type="predicted"/>
<accession>A0A2H1WXN2</accession>
<protein>
    <submittedName>
        <fullName evidence="1">SFRICE_025558</fullName>
    </submittedName>
</protein>
<gene>
    <name evidence="1" type="ORF">SFRICE_025558</name>
</gene>
<name>A0A2H1WXN2_SPOFR</name>
<dbReference type="EMBL" id="ODYU01011846">
    <property type="protein sequence ID" value="SOQ57821.1"/>
    <property type="molecule type" value="Genomic_DNA"/>
</dbReference>